<protein>
    <submittedName>
        <fullName evidence="2">Mannose-6-phosphate isomerase, cupin superfamily</fullName>
    </submittedName>
</protein>
<dbReference type="GO" id="GO:0016853">
    <property type="term" value="F:isomerase activity"/>
    <property type="evidence" value="ECO:0007669"/>
    <property type="project" value="UniProtKB-KW"/>
</dbReference>
<dbReference type="PANTHER" id="PTHR36440">
    <property type="entry name" value="PUTATIVE (AFU_ORTHOLOGUE AFUA_8G07350)-RELATED"/>
    <property type="match status" value="1"/>
</dbReference>
<dbReference type="InterPro" id="IPR013096">
    <property type="entry name" value="Cupin_2"/>
</dbReference>
<dbReference type="Proteomes" id="UP000184368">
    <property type="component" value="Unassembled WGS sequence"/>
</dbReference>
<dbReference type="Gene3D" id="2.60.120.10">
    <property type="entry name" value="Jelly Rolls"/>
    <property type="match status" value="1"/>
</dbReference>
<dbReference type="InterPro" id="IPR053146">
    <property type="entry name" value="QDO-like"/>
</dbReference>
<reference evidence="2 3" key="1">
    <citation type="submission" date="2016-11" db="EMBL/GenBank/DDBJ databases">
        <authorList>
            <person name="Jaros S."/>
            <person name="Januszkiewicz K."/>
            <person name="Wedrychowicz H."/>
        </authorList>
    </citation>
    <scope>NUCLEOTIDE SEQUENCE [LARGE SCALE GENOMIC DNA]</scope>
    <source>
        <strain evidence="2 3">DSM 26897</strain>
    </source>
</reference>
<proteinExistence type="predicted"/>
<dbReference type="OrthoDB" id="1423961at2"/>
<dbReference type="InterPro" id="IPR014710">
    <property type="entry name" value="RmlC-like_jellyroll"/>
</dbReference>
<dbReference type="AlphaFoldDB" id="A0A1M5ABJ9"/>
<evidence type="ECO:0000259" key="1">
    <source>
        <dbReference type="Pfam" id="PF07883"/>
    </source>
</evidence>
<keyword evidence="2" id="KW-0413">Isomerase</keyword>
<dbReference type="InterPro" id="IPR011051">
    <property type="entry name" value="RmlC_Cupin_sf"/>
</dbReference>
<name>A0A1M5ABJ9_9BACT</name>
<dbReference type="SUPFAM" id="SSF51182">
    <property type="entry name" value="RmlC-like cupins"/>
    <property type="match status" value="1"/>
</dbReference>
<organism evidence="2 3">
    <name type="scientific">Cnuella takakiae</name>
    <dbReference type="NCBI Taxonomy" id="1302690"/>
    <lineage>
        <taxon>Bacteria</taxon>
        <taxon>Pseudomonadati</taxon>
        <taxon>Bacteroidota</taxon>
        <taxon>Chitinophagia</taxon>
        <taxon>Chitinophagales</taxon>
        <taxon>Chitinophagaceae</taxon>
        <taxon>Cnuella</taxon>
    </lineage>
</organism>
<evidence type="ECO:0000313" key="2">
    <source>
        <dbReference type="EMBL" id="SHF27272.1"/>
    </source>
</evidence>
<sequence>MKEHTRRLALKQMLLFTVGSSFLTNGCNPAATKKTTVSRARPLGAVHIPAGTISRAVDGIAAGFPKIRSEHTNGQFCCQEISLKPKYAGPPPHLHKDLDEIMYVLEGSVQVMVGDTVTEVSAGDYHLRPHGIVHTFWNSGTVPARFIDMYPNQDFLSFFESLMRIENDLKEKGLTLLSPEGQDLNNALLKKFGCEIFIDQYPPLLAKYGLKTS</sequence>
<accession>A0A1M5ABJ9</accession>
<dbReference type="EMBL" id="FQUO01000006">
    <property type="protein sequence ID" value="SHF27272.1"/>
    <property type="molecule type" value="Genomic_DNA"/>
</dbReference>
<gene>
    <name evidence="2" type="ORF">SAMN05444008_106185</name>
</gene>
<dbReference type="PANTHER" id="PTHR36440:SF1">
    <property type="entry name" value="PUTATIVE (AFU_ORTHOLOGUE AFUA_8G07350)-RELATED"/>
    <property type="match status" value="1"/>
</dbReference>
<dbReference type="Pfam" id="PF07883">
    <property type="entry name" value="Cupin_2"/>
    <property type="match status" value="1"/>
</dbReference>
<keyword evidence="3" id="KW-1185">Reference proteome</keyword>
<dbReference type="STRING" id="1302690.BUE76_09090"/>
<feature type="domain" description="Cupin type-2" evidence="1">
    <location>
        <begin position="82"/>
        <end position="150"/>
    </location>
</feature>
<dbReference type="RefSeq" id="WP_083596476.1">
    <property type="nucleotide sequence ID" value="NZ_FQUO01000006.1"/>
</dbReference>
<evidence type="ECO:0000313" key="3">
    <source>
        <dbReference type="Proteomes" id="UP000184368"/>
    </source>
</evidence>